<evidence type="ECO:0000256" key="1">
    <source>
        <dbReference type="SAM" id="MobiDB-lite"/>
    </source>
</evidence>
<dbReference type="Proteomes" id="UP001183388">
    <property type="component" value="Unassembled WGS sequence"/>
</dbReference>
<feature type="region of interest" description="Disordered" evidence="1">
    <location>
        <begin position="80"/>
        <end position="100"/>
    </location>
</feature>
<proteinExistence type="predicted"/>
<dbReference type="SUPFAM" id="SSF52833">
    <property type="entry name" value="Thioredoxin-like"/>
    <property type="match status" value="1"/>
</dbReference>
<keyword evidence="5" id="KW-1185">Reference proteome</keyword>
<feature type="transmembrane region" description="Helical" evidence="2">
    <location>
        <begin position="34"/>
        <end position="55"/>
    </location>
</feature>
<keyword evidence="2" id="KW-0812">Transmembrane</keyword>
<dbReference type="InterPro" id="IPR012336">
    <property type="entry name" value="Thioredoxin-like_fold"/>
</dbReference>
<evidence type="ECO:0000259" key="3">
    <source>
        <dbReference type="Pfam" id="PF13462"/>
    </source>
</evidence>
<accession>A0ABU2LD51</accession>
<gene>
    <name evidence="4" type="ORF">RM780_19820</name>
</gene>
<organism evidence="4 5">
    <name type="scientific">Streptomyces boetiae</name>
    <dbReference type="NCBI Taxonomy" id="3075541"/>
    <lineage>
        <taxon>Bacteria</taxon>
        <taxon>Bacillati</taxon>
        <taxon>Actinomycetota</taxon>
        <taxon>Actinomycetes</taxon>
        <taxon>Kitasatosporales</taxon>
        <taxon>Streptomycetaceae</taxon>
        <taxon>Streptomyces</taxon>
    </lineage>
</organism>
<evidence type="ECO:0000313" key="5">
    <source>
        <dbReference type="Proteomes" id="UP001183388"/>
    </source>
</evidence>
<dbReference type="InterPro" id="IPR036249">
    <property type="entry name" value="Thioredoxin-like_sf"/>
</dbReference>
<sequence>MSKRNSAEAKRAARERLRAERERQARRDKIRRQLVVGGSVLAVLALAAGIGVAVANRDSGGEGDSTDWEAVLAQVTEDADEGFPTAAPANTSGENGRTIRIGPEDAANTVTLYEDPRCPICAQFEQQVGEAIQQGVDDGDYAVEYVFGTFLDRAGATGSKNALSALGAALDVSPEAFLGLHEQLYSEENHPPETLDEYADDERLIEIAQSVPELEGNDQFAADVRDSTFAVWALQMSAYFNSAEDVEGTPAVRFNEDIVDTPRSPADWEDMVEANSEQAAE</sequence>
<feature type="domain" description="Thioredoxin-like fold" evidence="3">
    <location>
        <begin position="95"/>
        <end position="273"/>
    </location>
</feature>
<feature type="region of interest" description="Disordered" evidence="1">
    <location>
        <begin position="258"/>
        <end position="281"/>
    </location>
</feature>
<keyword evidence="2" id="KW-1133">Transmembrane helix</keyword>
<evidence type="ECO:0000313" key="4">
    <source>
        <dbReference type="EMBL" id="MDT0309193.1"/>
    </source>
</evidence>
<feature type="compositionally biased region" description="Basic and acidic residues" evidence="1">
    <location>
        <begin position="1"/>
        <end position="27"/>
    </location>
</feature>
<dbReference type="EMBL" id="JAVREN010000032">
    <property type="protein sequence ID" value="MDT0309193.1"/>
    <property type="molecule type" value="Genomic_DNA"/>
</dbReference>
<keyword evidence="2" id="KW-0472">Membrane</keyword>
<dbReference type="Pfam" id="PF13462">
    <property type="entry name" value="Thioredoxin_4"/>
    <property type="match status" value="1"/>
</dbReference>
<evidence type="ECO:0000256" key="2">
    <source>
        <dbReference type="SAM" id="Phobius"/>
    </source>
</evidence>
<comment type="caution">
    <text evidence="4">The sequence shown here is derived from an EMBL/GenBank/DDBJ whole genome shotgun (WGS) entry which is preliminary data.</text>
</comment>
<reference evidence="5" key="1">
    <citation type="submission" date="2023-07" db="EMBL/GenBank/DDBJ databases">
        <title>30 novel species of actinomycetes from the DSMZ collection.</title>
        <authorList>
            <person name="Nouioui I."/>
        </authorList>
    </citation>
    <scope>NUCLEOTIDE SEQUENCE [LARGE SCALE GENOMIC DNA]</scope>
    <source>
        <strain evidence="5">DSM 44917</strain>
    </source>
</reference>
<dbReference type="CDD" id="cd02972">
    <property type="entry name" value="DsbA_family"/>
    <property type="match status" value="1"/>
</dbReference>
<feature type="region of interest" description="Disordered" evidence="1">
    <location>
        <begin position="1"/>
        <end position="29"/>
    </location>
</feature>
<protein>
    <submittedName>
        <fullName evidence="4">Thioredoxin domain-containing protein</fullName>
    </submittedName>
</protein>
<dbReference type="RefSeq" id="WP_311632148.1">
    <property type="nucleotide sequence ID" value="NZ_JAVREN010000032.1"/>
</dbReference>
<dbReference type="Gene3D" id="3.40.30.10">
    <property type="entry name" value="Glutaredoxin"/>
    <property type="match status" value="1"/>
</dbReference>
<name>A0ABU2LD51_9ACTN</name>